<dbReference type="CDD" id="cd06222">
    <property type="entry name" value="RNase_H_like"/>
    <property type="match status" value="1"/>
</dbReference>
<reference evidence="2" key="2">
    <citation type="submission" date="2023-06" db="EMBL/GenBank/DDBJ databases">
        <authorList>
            <person name="Ma L."/>
            <person name="Liu K.-W."/>
            <person name="Li Z."/>
            <person name="Hsiao Y.-Y."/>
            <person name="Qi Y."/>
            <person name="Fu T."/>
            <person name="Tang G."/>
            <person name="Zhang D."/>
            <person name="Sun W.-H."/>
            <person name="Liu D.-K."/>
            <person name="Li Y."/>
            <person name="Chen G.-Z."/>
            <person name="Liu X.-D."/>
            <person name="Liao X.-Y."/>
            <person name="Jiang Y.-T."/>
            <person name="Yu X."/>
            <person name="Hao Y."/>
            <person name="Huang J."/>
            <person name="Zhao X.-W."/>
            <person name="Ke S."/>
            <person name="Chen Y.-Y."/>
            <person name="Wu W.-L."/>
            <person name="Hsu J.-L."/>
            <person name="Lin Y.-F."/>
            <person name="Huang M.-D."/>
            <person name="Li C.-Y."/>
            <person name="Huang L."/>
            <person name="Wang Z.-W."/>
            <person name="Zhao X."/>
            <person name="Zhong W.-Y."/>
            <person name="Peng D.-H."/>
            <person name="Ahmad S."/>
            <person name="Lan S."/>
            <person name="Zhang J.-S."/>
            <person name="Tsai W.-C."/>
            <person name="Van De Peer Y."/>
            <person name="Liu Z.-J."/>
        </authorList>
    </citation>
    <scope>NUCLEOTIDE SEQUENCE</scope>
    <source>
        <strain evidence="2">CP</strain>
        <tissue evidence="2">Leaves</tissue>
    </source>
</reference>
<evidence type="ECO:0000313" key="3">
    <source>
        <dbReference type="Proteomes" id="UP001180020"/>
    </source>
</evidence>
<evidence type="ECO:0000259" key="1">
    <source>
        <dbReference type="Pfam" id="PF13456"/>
    </source>
</evidence>
<dbReference type="InterPro" id="IPR036397">
    <property type="entry name" value="RNaseH_sf"/>
</dbReference>
<comment type="caution">
    <text evidence="2">The sequence shown here is derived from an EMBL/GenBank/DDBJ whole genome shotgun (WGS) entry which is preliminary data.</text>
</comment>
<name>A0AAV9CJQ2_ACOCL</name>
<dbReference type="Gene3D" id="3.30.420.10">
    <property type="entry name" value="Ribonuclease H-like superfamily/Ribonuclease H"/>
    <property type="match status" value="1"/>
</dbReference>
<sequence>MARVSLASINHLELLGVKSGALTLCSHLHFSKVIFESDSTTVACWLQGRGSIPWTSMSDYLENLDILDGFEEWSIYHTYRVANAPADLLPVKQLTMGSRIISVQDVWNELEVALMQVRQVYGSDGEIETFFIREQRSAQKAVFVCEGVKALGPDGFGPRFFQAFWDIVKDDIVQMFEEFQAGQQSIGSVNSSPFVLILKKEGPEQIGVYRMICSINGYMTIPKVLANSMKRVCPFIIEPHQSAFIQGYNLQEGTNDKFDNSTIWTVNVERGRAEELAARLGCELSKASQCHLGLPLVKSRLLQRGLQPMIERIYRAKASWLAEQRPLGGWKIYTTTVSYLKSSYVLFIHFFISKGILHKIDSIRRWFFWNGPKGGYA</sequence>
<feature type="domain" description="RNase H type-1" evidence="1">
    <location>
        <begin position="21"/>
        <end position="89"/>
    </location>
</feature>
<keyword evidence="3" id="KW-1185">Reference proteome</keyword>
<accession>A0AAV9CJQ2</accession>
<dbReference type="GO" id="GO:0004523">
    <property type="term" value="F:RNA-DNA hybrid ribonuclease activity"/>
    <property type="evidence" value="ECO:0007669"/>
    <property type="project" value="InterPro"/>
</dbReference>
<dbReference type="InterPro" id="IPR044730">
    <property type="entry name" value="RNase_H-like_dom_plant"/>
</dbReference>
<gene>
    <name evidence="2" type="ORF">QJS10_CPB18g00739</name>
</gene>
<dbReference type="EMBL" id="JAUJYO010000018">
    <property type="protein sequence ID" value="KAK1288989.1"/>
    <property type="molecule type" value="Genomic_DNA"/>
</dbReference>
<proteinExistence type="predicted"/>
<dbReference type="Proteomes" id="UP001180020">
    <property type="component" value="Unassembled WGS sequence"/>
</dbReference>
<evidence type="ECO:0000313" key="2">
    <source>
        <dbReference type="EMBL" id="KAK1288989.1"/>
    </source>
</evidence>
<dbReference type="AlphaFoldDB" id="A0AAV9CJQ2"/>
<dbReference type="GO" id="GO:0003676">
    <property type="term" value="F:nucleic acid binding"/>
    <property type="evidence" value="ECO:0007669"/>
    <property type="project" value="InterPro"/>
</dbReference>
<dbReference type="InterPro" id="IPR002156">
    <property type="entry name" value="RNaseH_domain"/>
</dbReference>
<organism evidence="2 3">
    <name type="scientific">Acorus calamus</name>
    <name type="common">Sweet flag</name>
    <dbReference type="NCBI Taxonomy" id="4465"/>
    <lineage>
        <taxon>Eukaryota</taxon>
        <taxon>Viridiplantae</taxon>
        <taxon>Streptophyta</taxon>
        <taxon>Embryophyta</taxon>
        <taxon>Tracheophyta</taxon>
        <taxon>Spermatophyta</taxon>
        <taxon>Magnoliopsida</taxon>
        <taxon>Liliopsida</taxon>
        <taxon>Acoraceae</taxon>
        <taxon>Acorus</taxon>
    </lineage>
</organism>
<protein>
    <recommendedName>
        <fullName evidence="1">RNase H type-1 domain-containing protein</fullName>
    </recommendedName>
</protein>
<reference evidence="2" key="1">
    <citation type="journal article" date="2023" name="Nat. Commun.">
        <title>Diploid and tetraploid genomes of Acorus and the evolution of monocots.</title>
        <authorList>
            <person name="Ma L."/>
            <person name="Liu K.W."/>
            <person name="Li Z."/>
            <person name="Hsiao Y.Y."/>
            <person name="Qi Y."/>
            <person name="Fu T."/>
            <person name="Tang G.D."/>
            <person name="Zhang D."/>
            <person name="Sun W.H."/>
            <person name="Liu D.K."/>
            <person name="Li Y."/>
            <person name="Chen G.Z."/>
            <person name="Liu X.D."/>
            <person name="Liao X.Y."/>
            <person name="Jiang Y.T."/>
            <person name="Yu X."/>
            <person name="Hao Y."/>
            <person name="Huang J."/>
            <person name="Zhao X.W."/>
            <person name="Ke S."/>
            <person name="Chen Y.Y."/>
            <person name="Wu W.L."/>
            <person name="Hsu J.L."/>
            <person name="Lin Y.F."/>
            <person name="Huang M.D."/>
            <person name="Li C.Y."/>
            <person name="Huang L."/>
            <person name="Wang Z.W."/>
            <person name="Zhao X."/>
            <person name="Zhong W.Y."/>
            <person name="Peng D.H."/>
            <person name="Ahmad S."/>
            <person name="Lan S."/>
            <person name="Zhang J.S."/>
            <person name="Tsai W.C."/>
            <person name="Van de Peer Y."/>
            <person name="Liu Z.J."/>
        </authorList>
    </citation>
    <scope>NUCLEOTIDE SEQUENCE</scope>
    <source>
        <strain evidence="2">CP</strain>
    </source>
</reference>
<dbReference type="Pfam" id="PF13456">
    <property type="entry name" value="RVT_3"/>
    <property type="match status" value="1"/>
</dbReference>